<reference evidence="2" key="1">
    <citation type="submission" date="2016-06" db="EMBL/GenBank/DDBJ databases">
        <title>Parallel loss of symbiosis genes in relatives of nitrogen-fixing non-legume Parasponia.</title>
        <authorList>
            <person name="Van Velzen R."/>
            <person name="Holmer R."/>
            <person name="Bu F."/>
            <person name="Rutten L."/>
            <person name="Van Zeijl A."/>
            <person name="Liu W."/>
            <person name="Santuari L."/>
            <person name="Cao Q."/>
            <person name="Sharma T."/>
            <person name="Shen D."/>
            <person name="Roswanjaya Y."/>
            <person name="Wardhani T."/>
            <person name="Kalhor M.S."/>
            <person name="Jansen J."/>
            <person name="Van den Hoogen J."/>
            <person name="Gungor B."/>
            <person name="Hartog M."/>
            <person name="Hontelez J."/>
            <person name="Verver J."/>
            <person name="Yang W.-C."/>
            <person name="Schijlen E."/>
            <person name="Repin R."/>
            <person name="Schilthuizen M."/>
            <person name="Schranz E."/>
            <person name="Heidstra R."/>
            <person name="Miyata K."/>
            <person name="Fedorova E."/>
            <person name="Kohlen W."/>
            <person name="Bisseling T."/>
            <person name="Smit S."/>
            <person name="Geurts R."/>
        </authorList>
    </citation>
    <scope>NUCLEOTIDE SEQUENCE [LARGE SCALE GENOMIC DNA]</scope>
    <source>
        <strain evidence="2">cv. RG33-2</strain>
    </source>
</reference>
<name>A0A2P5FTL2_TREOI</name>
<protein>
    <submittedName>
        <fullName evidence="1">Uncharacterized protein</fullName>
    </submittedName>
</protein>
<dbReference type="AlphaFoldDB" id="A0A2P5FTL2"/>
<gene>
    <name evidence="1" type="ORF">TorRG33x02_032920</name>
</gene>
<proteinExistence type="predicted"/>
<dbReference type="OrthoDB" id="1951943at2759"/>
<comment type="caution">
    <text evidence="1">The sequence shown here is derived from an EMBL/GenBank/DDBJ whole genome shotgun (WGS) entry which is preliminary data.</text>
</comment>
<accession>A0A2P5FTL2</accession>
<keyword evidence="2" id="KW-1185">Reference proteome</keyword>
<sequence length="246" mass="26715">MITIALPTSSSYNLFHIPSNPFSGIGSLTKSDFALKDNLVRGTLSSKTSGDCPLGNSLKYRTDSIQLISMQSSLTKPNSGKLFCINGISLSTPPRNRELNEACIVFFPSIEIVCKTSLTNRSSSNFSATYCHRWTSLVAFCVKFRLTVNTVTVDGTGTRRIFHDRTTPKLAPPPPRMAQKTSSPINFLSRILPSASTRTASTILSAASPYFLNIVPYPPPLKCPPTPTVGQIPAGKPRFPLFSAIL</sequence>
<dbReference type="InParanoid" id="A0A2P5FTL2"/>
<evidence type="ECO:0000313" key="1">
    <source>
        <dbReference type="EMBL" id="POO01109.1"/>
    </source>
</evidence>
<organism evidence="1 2">
    <name type="scientific">Trema orientale</name>
    <name type="common">Charcoal tree</name>
    <name type="synonym">Celtis orientalis</name>
    <dbReference type="NCBI Taxonomy" id="63057"/>
    <lineage>
        <taxon>Eukaryota</taxon>
        <taxon>Viridiplantae</taxon>
        <taxon>Streptophyta</taxon>
        <taxon>Embryophyta</taxon>
        <taxon>Tracheophyta</taxon>
        <taxon>Spermatophyta</taxon>
        <taxon>Magnoliopsida</taxon>
        <taxon>eudicotyledons</taxon>
        <taxon>Gunneridae</taxon>
        <taxon>Pentapetalae</taxon>
        <taxon>rosids</taxon>
        <taxon>fabids</taxon>
        <taxon>Rosales</taxon>
        <taxon>Cannabaceae</taxon>
        <taxon>Trema</taxon>
    </lineage>
</organism>
<dbReference type="Proteomes" id="UP000237000">
    <property type="component" value="Unassembled WGS sequence"/>
</dbReference>
<dbReference type="EMBL" id="JXTC01000010">
    <property type="protein sequence ID" value="POO01109.1"/>
    <property type="molecule type" value="Genomic_DNA"/>
</dbReference>
<evidence type="ECO:0000313" key="2">
    <source>
        <dbReference type="Proteomes" id="UP000237000"/>
    </source>
</evidence>